<dbReference type="Proteomes" id="UP000033618">
    <property type="component" value="Unassembled WGS sequence"/>
</dbReference>
<dbReference type="InterPro" id="IPR035440">
    <property type="entry name" value="4HB_MCP_dom_sf"/>
</dbReference>
<dbReference type="InterPro" id="IPR004089">
    <property type="entry name" value="MCPsignal_dom"/>
</dbReference>
<organism evidence="15 16">
    <name type="scientific">Robbsia andropogonis</name>
    <dbReference type="NCBI Taxonomy" id="28092"/>
    <lineage>
        <taxon>Bacteria</taxon>
        <taxon>Pseudomonadati</taxon>
        <taxon>Pseudomonadota</taxon>
        <taxon>Betaproteobacteria</taxon>
        <taxon>Burkholderiales</taxon>
        <taxon>Burkholderiaceae</taxon>
        <taxon>Robbsia</taxon>
    </lineage>
</organism>
<feature type="transmembrane region" description="Helical" evidence="12">
    <location>
        <begin position="12"/>
        <end position="36"/>
    </location>
</feature>
<dbReference type="SMART" id="SM00304">
    <property type="entry name" value="HAMP"/>
    <property type="match status" value="1"/>
</dbReference>
<dbReference type="GO" id="GO:0006935">
    <property type="term" value="P:chemotaxis"/>
    <property type="evidence" value="ECO:0007669"/>
    <property type="project" value="UniProtKB-KW"/>
</dbReference>
<dbReference type="PANTHER" id="PTHR43531">
    <property type="entry name" value="PROTEIN ICFG"/>
    <property type="match status" value="1"/>
</dbReference>
<evidence type="ECO:0000313" key="15">
    <source>
        <dbReference type="EMBL" id="KKB61848.1"/>
    </source>
</evidence>
<dbReference type="OrthoDB" id="9806477at2"/>
<evidence type="ECO:0000256" key="4">
    <source>
        <dbReference type="ARBA" id="ARBA00022500"/>
    </source>
</evidence>
<reference evidence="15 16" key="1">
    <citation type="submission" date="2015-03" db="EMBL/GenBank/DDBJ databases">
        <title>Draft Genome Sequence of Burkholderia andropogonis type strain ICMP2807, isolated from Sorghum bicolor.</title>
        <authorList>
            <person name="Lopes-Santos L."/>
            <person name="Castro D.B."/>
            <person name="Ottoboni L.M."/>
            <person name="Park D."/>
            <person name="Weirc B.S."/>
            <person name="Destefano S.A."/>
        </authorList>
    </citation>
    <scope>NUCLEOTIDE SEQUENCE [LARGE SCALE GENOMIC DNA]</scope>
    <source>
        <strain evidence="15 16">ICMP2807</strain>
    </source>
</reference>
<dbReference type="SMART" id="SM00283">
    <property type="entry name" value="MA"/>
    <property type="match status" value="1"/>
</dbReference>
<dbReference type="Gene3D" id="1.20.120.30">
    <property type="entry name" value="Aspartate receptor, ligand-binding domain"/>
    <property type="match status" value="1"/>
</dbReference>
<protein>
    <submittedName>
        <fullName evidence="15">Chemotaxis protein</fullName>
    </submittedName>
</protein>
<proteinExistence type="inferred from homology"/>
<dbReference type="PROSITE" id="PS50885">
    <property type="entry name" value="HAMP"/>
    <property type="match status" value="1"/>
</dbReference>
<dbReference type="CDD" id="cd11386">
    <property type="entry name" value="MCP_signal"/>
    <property type="match status" value="1"/>
</dbReference>
<evidence type="ECO:0000256" key="3">
    <source>
        <dbReference type="ARBA" id="ARBA00022481"/>
    </source>
</evidence>
<dbReference type="CDD" id="cd06225">
    <property type="entry name" value="HAMP"/>
    <property type="match status" value="1"/>
</dbReference>
<dbReference type="AlphaFoldDB" id="A0A0F5JVF3"/>
<dbReference type="Pfam" id="PF02203">
    <property type="entry name" value="TarH"/>
    <property type="match status" value="1"/>
</dbReference>
<dbReference type="FunFam" id="1.10.287.950:FF:000001">
    <property type="entry name" value="Methyl-accepting chemotaxis sensory transducer"/>
    <property type="match status" value="1"/>
</dbReference>
<dbReference type="PROSITE" id="PS50111">
    <property type="entry name" value="CHEMOTAXIS_TRANSDUC_2"/>
    <property type="match status" value="1"/>
</dbReference>
<dbReference type="RefSeq" id="WP_046153867.1">
    <property type="nucleotide sequence ID" value="NZ_CADFGU010000004.1"/>
</dbReference>
<feature type="domain" description="Methyl-accepting transducer" evidence="13">
    <location>
        <begin position="275"/>
        <end position="504"/>
    </location>
</feature>
<dbReference type="SUPFAM" id="SSF47170">
    <property type="entry name" value="Aspartate receptor, ligand-binding domain"/>
    <property type="match status" value="1"/>
</dbReference>
<evidence type="ECO:0000256" key="11">
    <source>
        <dbReference type="PROSITE-ProRule" id="PRU00284"/>
    </source>
</evidence>
<comment type="caution">
    <text evidence="15">The sequence shown here is derived from an EMBL/GenBank/DDBJ whole genome shotgun (WGS) entry which is preliminary data.</text>
</comment>
<keyword evidence="3" id="KW-0488">Methylation</keyword>
<keyword evidence="8 12" id="KW-0472">Membrane</keyword>
<feature type="domain" description="HAMP" evidence="14">
    <location>
        <begin position="218"/>
        <end position="270"/>
    </location>
</feature>
<dbReference type="STRING" id="28092.WM40_20830"/>
<evidence type="ECO:0000256" key="12">
    <source>
        <dbReference type="SAM" id="Phobius"/>
    </source>
</evidence>
<comment type="similarity">
    <text evidence="10">Belongs to the methyl-accepting chemotaxis (MCP) protein family.</text>
</comment>
<sequence>MQQSKKGVTVRAGLLTVLVAFAAMILLGGAVGVVSLGGADRTNTTLAEVARQVVLANDGYKDSTRTRAALTRAYSALKERGDTATRDGALKSAQTTIDKAATETQALRDAPVVDGIDPSLARATADTSIALATLLESARDALRAGDTNAYVAINDAKITVAGQRYTANLENFQSQASAAMRAASESGAAQYHRVIGLVVIGIIFSLVLLLVTHITLRRWVIGPLQQASGLLDRIAANDLTATTTYRSNNEIGQLFDAMRRMQHGLAETVSVVRSRCEAINTGTREIAAGNLDLSARTEQQSASLGETASSMKELTSTVKRNADHAREANNLANSAASVAKRGGEVIGDVMRTMDDISASSRKIADITGLIDGIAFQTNILALNAAVEAARAGDQGKGFAVVASEVRSLAQRSASAAKEIKGLIESSVSDVSHGNRLVTQAGTTISEVVGSVDSLATLMAEISAATLEQSDGISQVEQAVSQMDQVTQQNAALVEEASAATSSLESQVEDMVSAVSAFRLR</sequence>
<evidence type="ECO:0000256" key="5">
    <source>
        <dbReference type="ARBA" id="ARBA00022519"/>
    </source>
</evidence>
<keyword evidence="9 11" id="KW-0807">Transducer</keyword>
<evidence type="ECO:0000256" key="6">
    <source>
        <dbReference type="ARBA" id="ARBA00022692"/>
    </source>
</evidence>
<keyword evidence="6 12" id="KW-0812">Transmembrane</keyword>
<name>A0A0F5JVF3_9BURK</name>
<dbReference type="SUPFAM" id="SSF58104">
    <property type="entry name" value="Methyl-accepting chemotaxis protein (MCP) signaling domain"/>
    <property type="match status" value="1"/>
</dbReference>
<keyword evidence="4" id="KW-0145">Chemotaxis</keyword>
<dbReference type="Pfam" id="PF00015">
    <property type="entry name" value="MCPsignal"/>
    <property type="match status" value="1"/>
</dbReference>
<evidence type="ECO:0000256" key="2">
    <source>
        <dbReference type="ARBA" id="ARBA00022475"/>
    </source>
</evidence>
<dbReference type="InterPro" id="IPR003660">
    <property type="entry name" value="HAMP_dom"/>
</dbReference>
<dbReference type="InterPro" id="IPR051310">
    <property type="entry name" value="MCP_chemotaxis"/>
</dbReference>
<keyword evidence="5" id="KW-0997">Cell inner membrane</keyword>
<dbReference type="PATRIC" id="fig|28092.6.peg.4901"/>
<keyword evidence="7 12" id="KW-1133">Transmembrane helix</keyword>
<feature type="transmembrane region" description="Helical" evidence="12">
    <location>
        <begin position="194"/>
        <end position="216"/>
    </location>
</feature>
<evidence type="ECO:0000256" key="7">
    <source>
        <dbReference type="ARBA" id="ARBA00022989"/>
    </source>
</evidence>
<dbReference type="PANTHER" id="PTHR43531:SF14">
    <property type="entry name" value="METHYL-ACCEPTING CHEMOTAXIS PROTEIN I-RELATED"/>
    <property type="match status" value="1"/>
</dbReference>
<evidence type="ECO:0000256" key="9">
    <source>
        <dbReference type="ARBA" id="ARBA00023224"/>
    </source>
</evidence>
<dbReference type="PRINTS" id="PR00260">
    <property type="entry name" value="CHEMTRNSDUCR"/>
</dbReference>
<keyword evidence="16" id="KW-1185">Reference proteome</keyword>
<dbReference type="InterPro" id="IPR004090">
    <property type="entry name" value="Chemotax_Me-accpt_rcpt"/>
</dbReference>
<dbReference type="GO" id="GO:0004888">
    <property type="term" value="F:transmembrane signaling receptor activity"/>
    <property type="evidence" value="ECO:0007669"/>
    <property type="project" value="InterPro"/>
</dbReference>
<dbReference type="EMBL" id="LAQU01000030">
    <property type="protein sequence ID" value="KKB61848.1"/>
    <property type="molecule type" value="Genomic_DNA"/>
</dbReference>
<evidence type="ECO:0000313" key="16">
    <source>
        <dbReference type="Proteomes" id="UP000033618"/>
    </source>
</evidence>
<dbReference type="InterPro" id="IPR003122">
    <property type="entry name" value="Tar_rcpt_lig-bd"/>
</dbReference>
<dbReference type="GO" id="GO:0005886">
    <property type="term" value="C:plasma membrane"/>
    <property type="evidence" value="ECO:0007669"/>
    <property type="project" value="UniProtKB-SubCell"/>
</dbReference>
<evidence type="ECO:0000256" key="1">
    <source>
        <dbReference type="ARBA" id="ARBA00004429"/>
    </source>
</evidence>
<dbReference type="Pfam" id="PF00672">
    <property type="entry name" value="HAMP"/>
    <property type="match status" value="1"/>
</dbReference>
<accession>A0A0F5JVF3</accession>
<comment type="subcellular location">
    <subcellularLocation>
        <location evidence="1">Cell inner membrane</location>
        <topology evidence="1">Multi-pass membrane protein</topology>
    </subcellularLocation>
</comment>
<dbReference type="Gene3D" id="1.10.287.950">
    <property type="entry name" value="Methyl-accepting chemotaxis protein"/>
    <property type="match status" value="1"/>
</dbReference>
<evidence type="ECO:0000256" key="10">
    <source>
        <dbReference type="ARBA" id="ARBA00029447"/>
    </source>
</evidence>
<evidence type="ECO:0000259" key="14">
    <source>
        <dbReference type="PROSITE" id="PS50885"/>
    </source>
</evidence>
<keyword evidence="2" id="KW-1003">Cell membrane</keyword>
<evidence type="ECO:0000256" key="8">
    <source>
        <dbReference type="ARBA" id="ARBA00023136"/>
    </source>
</evidence>
<dbReference type="GO" id="GO:0007165">
    <property type="term" value="P:signal transduction"/>
    <property type="evidence" value="ECO:0007669"/>
    <property type="project" value="UniProtKB-KW"/>
</dbReference>
<gene>
    <name evidence="15" type="ORF">WM40_20830</name>
</gene>
<evidence type="ECO:0000259" key="13">
    <source>
        <dbReference type="PROSITE" id="PS50111"/>
    </source>
</evidence>